<name>A0A077WZC1_9FUNG</name>
<dbReference type="PANTHER" id="PTHR23248:SF9">
    <property type="entry name" value="PHOSPHOLIPID SCRAMBLASE"/>
    <property type="match status" value="1"/>
</dbReference>
<evidence type="ECO:0000256" key="1">
    <source>
        <dbReference type="ARBA" id="ARBA00005350"/>
    </source>
</evidence>
<gene>
    <name evidence="4" type="ORF">LRAMOSA04367</name>
</gene>
<dbReference type="InterPro" id="IPR005552">
    <property type="entry name" value="Scramblase"/>
</dbReference>
<protein>
    <recommendedName>
        <fullName evidence="2">Phospholipid scramblase</fullName>
    </recommendedName>
</protein>
<feature type="region of interest" description="Disordered" evidence="3">
    <location>
        <begin position="319"/>
        <end position="393"/>
    </location>
</feature>
<dbReference type="AlphaFoldDB" id="A0A077WZC1"/>
<reference evidence="4" key="1">
    <citation type="journal article" date="2014" name="Genome Announc.">
        <title>De novo whole-genome sequence and genome annotation of Lichtheimia ramosa.</title>
        <authorList>
            <person name="Linde J."/>
            <person name="Schwartze V."/>
            <person name="Binder U."/>
            <person name="Lass-Florl C."/>
            <person name="Voigt K."/>
            <person name="Horn F."/>
        </authorList>
    </citation>
    <scope>NUCLEOTIDE SEQUENCE</scope>
    <source>
        <strain evidence="4">JMRC FSU:6197</strain>
    </source>
</reference>
<evidence type="ECO:0000256" key="2">
    <source>
        <dbReference type="RuleBase" id="RU363116"/>
    </source>
</evidence>
<dbReference type="EMBL" id="LK023357">
    <property type="protein sequence ID" value="CDS12172.1"/>
    <property type="molecule type" value="Genomic_DNA"/>
</dbReference>
<sequence>MLPRPRPSVVTSRLFPVTRRLVQQPTRIRPSLAYSYSSLRRPRQYGPRGRILNHVDQLRPATQRPSEVITEPNDMHFSQDPAHTPVEIPTQPGAVITPDYHGAPVLSQPAIVVGREYEMLNIFMGYEQANRYKIMDPNGTHIGYILEEQGFTKALSRQILGTHRPMNATILNVQGEVVFKIVRPFAFINSRIYIYTADDRLVGEVQQRWHLLRRRYDLFVGNTQFSYIDTPFLGWDFTLQDAEGRPLGNVSRNFMGFVREIFTDTGHYVLRMDAVEDNARGMTLDERAVTLACAVSIDFDYFSHHSHAGSPGIMPFPFFGFGGSAEQPSNQGDNTPPTPPPPAHEDPSQQAPPSQYDQPSQYGQEDGWLTDEEAGVSSPPDVDIWSAFFGDDE</sequence>
<evidence type="ECO:0000256" key="3">
    <source>
        <dbReference type="SAM" id="MobiDB-lite"/>
    </source>
</evidence>
<dbReference type="OrthoDB" id="191150at2759"/>
<dbReference type="GO" id="GO:0005886">
    <property type="term" value="C:plasma membrane"/>
    <property type="evidence" value="ECO:0007669"/>
    <property type="project" value="TreeGrafter"/>
</dbReference>
<accession>A0A077WZC1</accession>
<dbReference type="Pfam" id="PF03803">
    <property type="entry name" value="Scramblase"/>
    <property type="match status" value="1"/>
</dbReference>
<organism evidence="4">
    <name type="scientific">Lichtheimia ramosa</name>
    <dbReference type="NCBI Taxonomy" id="688394"/>
    <lineage>
        <taxon>Eukaryota</taxon>
        <taxon>Fungi</taxon>
        <taxon>Fungi incertae sedis</taxon>
        <taxon>Mucoromycota</taxon>
        <taxon>Mucoromycotina</taxon>
        <taxon>Mucoromycetes</taxon>
        <taxon>Mucorales</taxon>
        <taxon>Lichtheimiaceae</taxon>
        <taxon>Lichtheimia</taxon>
    </lineage>
</organism>
<comment type="similarity">
    <text evidence="1 2">Belongs to the phospholipid scramblase family.</text>
</comment>
<feature type="compositionally biased region" description="Polar residues" evidence="3">
    <location>
        <begin position="348"/>
        <end position="363"/>
    </location>
</feature>
<dbReference type="PANTHER" id="PTHR23248">
    <property type="entry name" value="PHOSPHOLIPID SCRAMBLASE-RELATED"/>
    <property type="match status" value="1"/>
</dbReference>
<proteinExistence type="inferred from homology"/>
<evidence type="ECO:0000313" key="4">
    <source>
        <dbReference type="EMBL" id="CDS12172.1"/>
    </source>
</evidence>
<dbReference type="InterPro" id="IPR025659">
    <property type="entry name" value="Tubby-like_C"/>
</dbReference>
<dbReference type="SUPFAM" id="SSF54518">
    <property type="entry name" value="Tubby C-terminal domain-like"/>
    <property type="match status" value="1"/>
</dbReference>
<dbReference type="GO" id="GO:0017128">
    <property type="term" value="F:phospholipid scramblase activity"/>
    <property type="evidence" value="ECO:0007669"/>
    <property type="project" value="InterPro"/>
</dbReference>